<dbReference type="AlphaFoldDB" id="A0A8X6X4C1"/>
<dbReference type="Proteomes" id="UP000886998">
    <property type="component" value="Unassembled WGS sequence"/>
</dbReference>
<reference evidence="1" key="1">
    <citation type="submission" date="2020-08" db="EMBL/GenBank/DDBJ databases">
        <title>Multicomponent nature underlies the extraordinary mechanical properties of spider dragline silk.</title>
        <authorList>
            <person name="Kono N."/>
            <person name="Nakamura H."/>
            <person name="Mori M."/>
            <person name="Yoshida Y."/>
            <person name="Ohtoshi R."/>
            <person name="Malay A.D."/>
            <person name="Moran D.A.P."/>
            <person name="Tomita M."/>
            <person name="Numata K."/>
            <person name="Arakawa K."/>
        </authorList>
    </citation>
    <scope>NUCLEOTIDE SEQUENCE</scope>
</reference>
<protein>
    <submittedName>
        <fullName evidence="1">Uncharacterized protein</fullName>
    </submittedName>
</protein>
<evidence type="ECO:0000313" key="1">
    <source>
        <dbReference type="EMBL" id="GFY45206.1"/>
    </source>
</evidence>
<organism evidence="1 2">
    <name type="scientific">Trichonephila inaurata madagascariensis</name>
    <dbReference type="NCBI Taxonomy" id="2747483"/>
    <lineage>
        <taxon>Eukaryota</taxon>
        <taxon>Metazoa</taxon>
        <taxon>Ecdysozoa</taxon>
        <taxon>Arthropoda</taxon>
        <taxon>Chelicerata</taxon>
        <taxon>Arachnida</taxon>
        <taxon>Araneae</taxon>
        <taxon>Araneomorphae</taxon>
        <taxon>Entelegynae</taxon>
        <taxon>Araneoidea</taxon>
        <taxon>Nephilidae</taxon>
        <taxon>Trichonephila</taxon>
        <taxon>Trichonephila inaurata</taxon>
    </lineage>
</organism>
<accession>A0A8X6X4C1</accession>
<dbReference type="EMBL" id="BMAV01004690">
    <property type="protein sequence ID" value="GFY45206.1"/>
    <property type="molecule type" value="Genomic_DNA"/>
</dbReference>
<comment type="caution">
    <text evidence="1">The sequence shown here is derived from an EMBL/GenBank/DDBJ whole genome shotgun (WGS) entry which is preliminary data.</text>
</comment>
<evidence type="ECO:0000313" key="2">
    <source>
        <dbReference type="Proteomes" id="UP000886998"/>
    </source>
</evidence>
<proteinExistence type="predicted"/>
<gene>
    <name evidence="1" type="ORF">TNIN_499761</name>
</gene>
<sequence>MGIDFPSVPGSFLDIFHRNPISLQEFSRDKVEKLLQKYFLTQRTSYESQKSSLGRRHWEWEKKDNKIIVCLTITFERKFTQMLFRPEDRKRGGESVALALTLGGAGD</sequence>
<keyword evidence="2" id="KW-1185">Reference proteome</keyword>
<name>A0A8X6X4C1_9ARAC</name>